<evidence type="ECO:0000259" key="9">
    <source>
        <dbReference type="Pfam" id="PF00361"/>
    </source>
</evidence>
<evidence type="ECO:0000256" key="3">
    <source>
        <dbReference type="ARBA" id="ARBA00022475"/>
    </source>
</evidence>
<protein>
    <submittedName>
        <fullName evidence="13">DUF4040 domain-containing protein</fullName>
    </submittedName>
</protein>
<dbReference type="AlphaFoldDB" id="A0A8J7MBT5"/>
<feature type="transmembrane region" description="Helical" evidence="8">
    <location>
        <begin position="299"/>
        <end position="317"/>
    </location>
</feature>
<feature type="transmembrane region" description="Helical" evidence="8">
    <location>
        <begin position="164"/>
        <end position="186"/>
    </location>
</feature>
<keyword evidence="2" id="KW-0813">Transport</keyword>
<dbReference type="Pfam" id="PF04039">
    <property type="entry name" value="MnhB"/>
    <property type="match status" value="1"/>
</dbReference>
<feature type="domain" description="Na+/H+ antiporter MnhB subunit-related protein" evidence="10">
    <location>
        <begin position="778"/>
        <end position="901"/>
    </location>
</feature>
<evidence type="ECO:0000256" key="7">
    <source>
        <dbReference type="RuleBase" id="RU000320"/>
    </source>
</evidence>
<feature type="transmembrane region" description="Helical" evidence="8">
    <location>
        <begin position="271"/>
        <end position="292"/>
    </location>
</feature>
<sequence>MMSIATWVWIPFILALVTLVATPLMKRMPQAFSLALAAVMLVPGILCVQQLVAGESQQYSLAWFEALGINFDLRSHPFSLFFGALIFLIGASVVAYTGFYLTPKKFVNRFMVALLVFAGSMVGLVFSNNILLMFLFWELTSVSSYFMIGHYHEQLDSRKKALQALLVTGTGGLVLLAGFALLGSMGGSYLLSELVEKRELLVNHELYTAMVICIFIGAFTKSAQFPFHFWLPNAMAGPAPASAFLHSATMVKAGLFLLAVMSPIIGGTALWNQTLMVIGGITLIISCLSGLVQTDVKKLLAYSTTAALGFLTMLLGIGTEEAFVAFVLFLAAHAFYKAPLFMIAGSIEHHAHSRDIRTISGLCKAMPGTSIAAGMALLSVAGIPPMAGFIGKEYAYKATSFYPSSDINLLTIVAVFGAAVMIALSALAVVGPLWRKSEKPEHRHETTVQWGAPLFLTMIGLAVGLAPIWFASTFQSMAASLWNDDVNMAIKLWAGVNLPLVLSIITVATGVIIYLYIGRFRPAGEKIYAGFAKWGPERAYDASLAGMLAFAKWQTNAIQHGRLRGYIAATFASATALIAYKLWFSWSWQDYQVSFDNPAAELAVAIIGVIMLLAALFALKARSRLKAIVGMSIVGLGIALLFAVFSAPDLAITQILVETLVAILLAFVLPLLPEMRRYASKAVKRTDLAISLSAGLVMAIIVLKSTSVNLHVPISDFMGEQSYLMAHGKNVVNVILVDFRAMDTFGEVTVLAIASIGVLALLRTTAKEAGCGHKTSIILRVVGKFLLPILMVLALIVFYRGHNEPGGGFIGALLGCCGFGLILLNSSDSGLVAKTQRLSKLLLGVGLFLSALAGVVGSLAGTDFFTGLWIAPNLPLIGELHLGTPLLFDVGVFLTVIGFTCTVLASFSNQPLEKEY</sequence>
<feature type="transmembrane region" description="Helical" evidence="8">
    <location>
        <begin position="566"/>
        <end position="586"/>
    </location>
</feature>
<feature type="transmembrane region" description="Helical" evidence="8">
    <location>
        <begin position="805"/>
        <end position="824"/>
    </location>
</feature>
<evidence type="ECO:0000256" key="5">
    <source>
        <dbReference type="ARBA" id="ARBA00022989"/>
    </source>
</evidence>
<keyword evidence="5 8" id="KW-1133">Transmembrane helix</keyword>
<evidence type="ECO:0000259" key="12">
    <source>
        <dbReference type="Pfam" id="PF20501"/>
    </source>
</evidence>
<reference evidence="13" key="1">
    <citation type="submission" date="2021-01" db="EMBL/GenBank/DDBJ databases">
        <title>Modified the classification status of verrucomicrobia.</title>
        <authorList>
            <person name="Feng X."/>
        </authorList>
    </citation>
    <scope>NUCLEOTIDE SEQUENCE</scope>
    <source>
        <strain evidence="13">_KCTC 22039</strain>
    </source>
</reference>
<gene>
    <name evidence="13" type="ORF">JIN82_00380</name>
</gene>
<dbReference type="InterPro" id="IPR007182">
    <property type="entry name" value="MnhB"/>
</dbReference>
<feature type="transmembrane region" description="Helical" evidence="8">
    <location>
        <begin position="748"/>
        <end position="765"/>
    </location>
</feature>
<accession>A0A8J7MBT5</accession>
<comment type="caution">
    <text evidence="13">The sequence shown here is derived from an EMBL/GenBank/DDBJ whole genome shotgun (WGS) entry which is preliminary data.</text>
</comment>
<dbReference type="PANTHER" id="PTHR43373">
    <property type="entry name" value="NA(+)/H(+) ANTIPORTER SUBUNIT"/>
    <property type="match status" value="1"/>
</dbReference>
<feature type="transmembrane region" description="Helical" evidence="8">
    <location>
        <begin position="243"/>
        <end position="265"/>
    </location>
</feature>
<dbReference type="InterPro" id="IPR050616">
    <property type="entry name" value="CPA3_Na-H_Antiporter_A"/>
</dbReference>
<dbReference type="InterPro" id="IPR001750">
    <property type="entry name" value="ND/Mrp_TM"/>
</dbReference>
<dbReference type="GO" id="GO:0005886">
    <property type="term" value="C:plasma membrane"/>
    <property type="evidence" value="ECO:0007669"/>
    <property type="project" value="UniProtKB-SubCell"/>
</dbReference>
<evidence type="ECO:0000256" key="2">
    <source>
        <dbReference type="ARBA" id="ARBA00022448"/>
    </source>
</evidence>
<dbReference type="Pfam" id="PF00361">
    <property type="entry name" value="Proton_antipo_M"/>
    <property type="match status" value="1"/>
</dbReference>
<evidence type="ECO:0000313" key="13">
    <source>
        <dbReference type="EMBL" id="MBK1789601.1"/>
    </source>
</evidence>
<keyword evidence="4 7" id="KW-0812">Transmembrane</keyword>
<dbReference type="Pfam" id="PF20501">
    <property type="entry name" value="MbhE"/>
    <property type="match status" value="1"/>
</dbReference>
<feature type="transmembrane region" description="Helical" evidence="8">
    <location>
        <begin position="31"/>
        <end position="52"/>
    </location>
</feature>
<feature type="transmembrane region" description="Helical" evidence="8">
    <location>
        <begin position="777"/>
        <end position="799"/>
    </location>
</feature>
<name>A0A8J7MBT5_9BACT</name>
<feature type="transmembrane region" description="Helical" evidence="8">
    <location>
        <begin position="365"/>
        <end position="387"/>
    </location>
</feature>
<keyword evidence="3" id="KW-1003">Cell membrane</keyword>
<feature type="transmembrane region" description="Helical" evidence="8">
    <location>
        <begin position="407"/>
        <end position="430"/>
    </location>
</feature>
<evidence type="ECO:0000259" key="11">
    <source>
        <dbReference type="Pfam" id="PF13244"/>
    </source>
</evidence>
<evidence type="ECO:0000256" key="1">
    <source>
        <dbReference type="ARBA" id="ARBA00004651"/>
    </source>
</evidence>
<dbReference type="Pfam" id="PF13244">
    <property type="entry name" value="MbhD"/>
    <property type="match status" value="1"/>
</dbReference>
<dbReference type="InterPro" id="IPR046806">
    <property type="entry name" value="MrpA_C/MbhE"/>
</dbReference>
<feature type="transmembrane region" description="Helical" evidence="8">
    <location>
        <begin position="685"/>
        <end position="703"/>
    </location>
</feature>
<feature type="domain" description="MrpA C-terminal/MbhE" evidence="12">
    <location>
        <begin position="685"/>
        <end position="764"/>
    </location>
</feature>
<dbReference type="Proteomes" id="UP000624703">
    <property type="component" value="Unassembled WGS sequence"/>
</dbReference>
<proteinExistence type="predicted"/>
<feature type="transmembrane region" description="Helical" evidence="8">
    <location>
        <begin position="890"/>
        <end position="907"/>
    </location>
</feature>
<evidence type="ECO:0000256" key="8">
    <source>
        <dbReference type="SAM" id="Phobius"/>
    </source>
</evidence>
<feature type="transmembrane region" description="Helical" evidence="8">
    <location>
        <begin position="323"/>
        <end position="344"/>
    </location>
</feature>
<evidence type="ECO:0000259" key="10">
    <source>
        <dbReference type="Pfam" id="PF04039"/>
    </source>
</evidence>
<feature type="transmembrane region" description="Helical" evidence="8">
    <location>
        <begin position="598"/>
        <end position="618"/>
    </location>
</feature>
<feature type="transmembrane region" description="Helical" evidence="8">
    <location>
        <begin position="106"/>
        <end position="126"/>
    </location>
</feature>
<feature type="transmembrane region" description="Helical" evidence="8">
    <location>
        <begin position="651"/>
        <end position="673"/>
    </location>
</feature>
<keyword evidence="6 8" id="KW-0472">Membrane</keyword>
<evidence type="ECO:0000256" key="4">
    <source>
        <dbReference type="ARBA" id="ARBA00022692"/>
    </source>
</evidence>
<feature type="transmembrane region" description="Helical" evidence="8">
    <location>
        <begin position="845"/>
        <end position="870"/>
    </location>
</feature>
<feature type="transmembrane region" description="Helical" evidence="8">
    <location>
        <begin position="132"/>
        <end position="152"/>
    </location>
</feature>
<feature type="transmembrane region" description="Helical" evidence="8">
    <location>
        <begin position="625"/>
        <end position="645"/>
    </location>
</feature>
<evidence type="ECO:0000313" key="14">
    <source>
        <dbReference type="Proteomes" id="UP000624703"/>
    </source>
</evidence>
<dbReference type="RefSeq" id="WP_200309586.1">
    <property type="nucleotide sequence ID" value="NZ_JAENIM010000008.1"/>
</dbReference>
<dbReference type="PRINTS" id="PR01434">
    <property type="entry name" value="NADHDHGNASE5"/>
</dbReference>
<organism evidence="13 14">
    <name type="scientific">Persicirhabdus sediminis</name>
    <dbReference type="NCBI Taxonomy" id="454144"/>
    <lineage>
        <taxon>Bacteria</taxon>
        <taxon>Pseudomonadati</taxon>
        <taxon>Verrucomicrobiota</taxon>
        <taxon>Verrucomicrobiia</taxon>
        <taxon>Verrucomicrobiales</taxon>
        <taxon>Verrucomicrobiaceae</taxon>
        <taxon>Persicirhabdus</taxon>
    </lineage>
</organism>
<comment type="subcellular location">
    <subcellularLocation>
        <location evidence="1">Cell membrane</location>
        <topology evidence="1">Multi-pass membrane protein</topology>
    </subcellularLocation>
    <subcellularLocation>
        <location evidence="7">Membrane</location>
        <topology evidence="7">Multi-pass membrane protein</topology>
    </subcellularLocation>
</comment>
<feature type="transmembrane region" description="Helical" evidence="8">
    <location>
        <begin position="78"/>
        <end position="99"/>
    </location>
</feature>
<keyword evidence="14" id="KW-1185">Reference proteome</keyword>
<dbReference type="PANTHER" id="PTHR43373:SF1">
    <property type="entry name" value="NA(+)_H(+) ANTIPORTER SUBUNIT A"/>
    <property type="match status" value="1"/>
</dbReference>
<feature type="domain" description="NADH:quinone oxidoreductase/Mrp antiporter transmembrane" evidence="9">
    <location>
        <begin position="127"/>
        <end position="396"/>
    </location>
</feature>
<evidence type="ECO:0000256" key="6">
    <source>
        <dbReference type="ARBA" id="ARBA00023136"/>
    </source>
</evidence>
<feature type="domain" description="MrpA C-terminal/MbhD" evidence="11">
    <location>
        <begin position="609"/>
        <end position="673"/>
    </location>
</feature>
<feature type="transmembrane region" description="Helical" evidence="8">
    <location>
        <begin position="450"/>
        <end position="472"/>
    </location>
</feature>
<feature type="transmembrane region" description="Helical" evidence="8">
    <location>
        <begin position="492"/>
        <end position="517"/>
    </location>
</feature>
<dbReference type="EMBL" id="JAENIM010000008">
    <property type="protein sequence ID" value="MBK1789601.1"/>
    <property type="molecule type" value="Genomic_DNA"/>
</dbReference>
<feature type="transmembrane region" description="Helical" evidence="8">
    <location>
        <begin position="206"/>
        <end position="231"/>
    </location>
</feature>
<dbReference type="InterPro" id="IPR025383">
    <property type="entry name" value="MrpA_C/MbhD"/>
</dbReference>
<feature type="transmembrane region" description="Helical" evidence="8">
    <location>
        <begin position="6"/>
        <end position="24"/>
    </location>
</feature>